<accession>A0A8J2X5G9</accession>
<dbReference type="InterPro" id="IPR013538">
    <property type="entry name" value="ASHA1/2-like_C"/>
</dbReference>
<gene>
    <name evidence="4" type="ORF">BN860_14026g</name>
</gene>
<dbReference type="PANTHER" id="PTHR13009">
    <property type="entry name" value="HEAT SHOCK PROTEIN 90 HSP90 CO-CHAPERONE AHA-1"/>
    <property type="match status" value="1"/>
</dbReference>
<organism evidence="4 5">
    <name type="scientific">Zygosaccharomyces bailii (strain CLIB 213 / ATCC 58445 / CBS 680 / BCRC 21525 / NBRC 1098 / NCYC 1416 / NRRL Y-2227)</name>
    <dbReference type="NCBI Taxonomy" id="1333698"/>
    <lineage>
        <taxon>Eukaryota</taxon>
        <taxon>Fungi</taxon>
        <taxon>Dikarya</taxon>
        <taxon>Ascomycota</taxon>
        <taxon>Saccharomycotina</taxon>
        <taxon>Saccharomycetes</taxon>
        <taxon>Saccharomycetales</taxon>
        <taxon>Saccharomycetaceae</taxon>
        <taxon>Zygosaccharomyces</taxon>
    </lineage>
</organism>
<evidence type="ECO:0000313" key="5">
    <source>
        <dbReference type="Proteomes" id="UP000019375"/>
    </source>
</evidence>
<dbReference type="GO" id="GO:0005829">
    <property type="term" value="C:cytosol"/>
    <property type="evidence" value="ECO:0007669"/>
    <property type="project" value="TreeGrafter"/>
</dbReference>
<dbReference type="GO" id="GO:0051087">
    <property type="term" value="F:protein-folding chaperone binding"/>
    <property type="evidence" value="ECO:0007669"/>
    <property type="project" value="InterPro"/>
</dbReference>
<evidence type="ECO:0000313" key="4">
    <source>
        <dbReference type="EMBL" id="CDF87767.1"/>
    </source>
</evidence>
<dbReference type="InterPro" id="IPR015310">
    <property type="entry name" value="AHSA1-like_N"/>
</dbReference>
<dbReference type="AlphaFoldDB" id="A0A8J2X5G9"/>
<dbReference type="SMART" id="SM01000">
    <property type="entry name" value="Aha1_N"/>
    <property type="match status" value="1"/>
</dbReference>
<dbReference type="SUPFAM" id="SSF55961">
    <property type="entry name" value="Bet v1-like"/>
    <property type="match status" value="1"/>
</dbReference>
<dbReference type="OrthoDB" id="567237at2759"/>
<dbReference type="Pfam" id="PF09229">
    <property type="entry name" value="Aha1_N"/>
    <property type="match status" value="1"/>
</dbReference>
<dbReference type="CDD" id="cd08892">
    <property type="entry name" value="SRPBCC_Aha1"/>
    <property type="match status" value="1"/>
</dbReference>
<feature type="compositionally biased region" description="Polar residues" evidence="2">
    <location>
        <begin position="161"/>
        <end position="181"/>
    </location>
</feature>
<dbReference type="Gene3D" id="3.30.530.20">
    <property type="match status" value="1"/>
</dbReference>
<keyword evidence="5" id="KW-1185">Reference proteome</keyword>
<name>A0A8J2X5G9_ZYGB2</name>
<feature type="domain" description="Activator of Hsp90 ATPase AHSA1-like N-terminal" evidence="3">
    <location>
        <begin position="13"/>
        <end position="147"/>
    </location>
</feature>
<dbReference type="PANTHER" id="PTHR13009:SF22">
    <property type="entry name" value="LD43819P"/>
    <property type="match status" value="1"/>
</dbReference>
<dbReference type="EMBL" id="HG316454">
    <property type="protein sequence ID" value="CDF87767.1"/>
    <property type="molecule type" value="Genomic_DNA"/>
</dbReference>
<evidence type="ECO:0000256" key="2">
    <source>
        <dbReference type="SAM" id="MobiDB-lite"/>
    </source>
</evidence>
<evidence type="ECO:0000259" key="3">
    <source>
        <dbReference type="SMART" id="SM01000"/>
    </source>
</evidence>
<reference evidence="5" key="1">
    <citation type="journal article" date="2013" name="Genome Announc.">
        <title>Genome sequence of the food spoilage yeast Zygosaccharomyces bailii CLIB 213(T).</title>
        <authorList>
            <person name="Galeote V."/>
            <person name="Bigey F."/>
            <person name="Devillers H."/>
            <person name="Neuveglise C."/>
            <person name="Dequin S."/>
        </authorList>
    </citation>
    <scope>NUCLEOTIDE SEQUENCE [LARGE SCALE GENOMIC DNA]</scope>
    <source>
        <strain evidence="5">CLIB 213 / ATCC 58445 / CBS 680 / CCRC 21525 / NBRC 1098 / NCYC 1416 / NRRL Y-2227</strain>
    </source>
</reference>
<dbReference type="InterPro" id="IPR036338">
    <property type="entry name" value="Aha1"/>
</dbReference>
<protein>
    <submittedName>
        <fullName evidence="4">BN860_14026g1_1</fullName>
    </submittedName>
</protein>
<dbReference type="InterPro" id="IPR023393">
    <property type="entry name" value="START-like_dom_sf"/>
</dbReference>
<dbReference type="GO" id="GO:0001671">
    <property type="term" value="F:ATPase activator activity"/>
    <property type="evidence" value="ECO:0007669"/>
    <property type="project" value="InterPro"/>
</dbReference>
<feature type="compositionally biased region" description="Low complexity" evidence="2">
    <location>
        <begin position="188"/>
        <end position="202"/>
    </location>
</feature>
<proteinExistence type="inferred from homology"/>
<dbReference type="Pfam" id="PF08327">
    <property type="entry name" value="AHSA1"/>
    <property type="match status" value="1"/>
</dbReference>
<dbReference type="Gene3D" id="3.15.10.20">
    <property type="entry name" value="Activator of Hsp90 ATPase Aha1, N-terminal domain"/>
    <property type="match status" value="1"/>
</dbReference>
<sequence>MVVHNPNNWHWVDKNCISWAQDYFKQNLPGLNTGDQDGKFAQVSDVSSVEGDCEVNQRKGKAISLFDLKVVMLLKGHVDETPFEGSISVPEVAFDSEESDYQFEISIYKETSKLSEVKPVIREKLLPQLRSLFQKFGGDLLAEHAGDIQVPESQVNSEFTRANLKGTSVSTQPTSSNSRGSTAAPAVSSKTGGKTATSSGDSNRASLHLEPTFNVPAVDLFRTFLDKQRIMAWSRGSLQSSTPGNELRVGDTFELFGGNVSSKLLEAQGPKKLVFEWRLKEWRSKVVSRLEMVFHESKEYHETKLQVSWSGIPVGEEDRVRGNFEEYYVRSIKLTFGFGAVL</sequence>
<dbReference type="GO" id="GO:0006457">
    <property type="term" value="P:protein folding"/>
    <property type="evidence" value="ECO:0007669"/>
    <property type="project" value="TreeGrafter"/>
</dbReference>
<evidence type="ECO:0000256" key="1">
    <source>
        <dbReference type="ARBA" id="ARBA00006817"/>
    </source>
</evidence>
<comment type="similarity">
    <text evidence="1">Belongs to the AHA1 family.</text>
</comment>
<feature type="region of interest" description="Disordered" evidence="2">
    <location>
        <begin position="161"/>
        <end position="205"/>
    </location>
</feature>
<dbReference type="Proteomes" id="UP000019375">
    <property type="component" value="Unassembled WGS sequence"/>
</dbReference>
<dbReference type="SUPFAM" id="SSF103111">
    <property type="entry name" value="Activator of Hsp90 ATPase, Aha1"/>
    <property type="match status" value="1"/>
</dbReference>